<evidence type="ECO:0000256" key="3">
    <source>
        <dbReference type="SAM" id="SignalP"/>
    </source>
</evidence>
<keyword evidence="3" id="KW-0732">Signal</keyword>
<feature type="transmembrane region" description="Helical" evidence="2">
    <location>
        <begin position="33"/>
        <end position="58"/>
    </location>
</feature>
<organism evidence="4 5">
    <name type="scientific">Bondarzewia mesenterica</name>
    <dbReference type="NCBI Taxonomy" id="1095465"/>
    <lineage>
        <taxon>Eukaryota</taxon>
        <taxon>Fungi</taxon>
        <taxon>Dikarya</taxon>
        <taxon>Basidiomycota</taxon>
        <taxon>Agaricomycotina</taxon>
        <taxon>Agaricomycetes</taxon>
        <taxon>Russulales</taxon>
        <taxon>Bondarzewiaceae</taxon>
        <taxon>Bondarzewia</taxon>
    </lineage>
</organism>
<evidence type="ECO:0000256" key="2">
    <source>
        <dbReference type="SAM" id="Phobius"/>
    </source>
</evidence>
<evidence type="ECO:0000313" key="4">
    <source>
        <dbReference type="EMBL" id="THH13622.1"/>
    </source>
</evidence>
<feature type="region of interest" description="Disordered" evidence="1">
    <location>
        <begin position="305"/>
        <end position="326"/>
    </location>
</feature>
<name>A0A4S4LN26_9AGAM</name>
<feature type="transmembrane region" description="Helical" evidence="2">
    <location>
        <begin position="560"/>
        <end position="583"/>
    </location>
</feature>
<feature type="region of interest" description="Disordered" evidence="1">
    <location>
        <begin position="478"/>
        <end position="502"/>
    </location>
</feature>
<evidence type="ECO:0000256" key="1">
    <source>
        <dbReference type="SAM" id="MobiDB-lite"/>
    </source>
</evidence>
<feature type="transmembrane region" description="Helical" evidence="2">
    <location>
        <begin position="79"/>
        <end position="99"/>
    </location>
</feature>
<comment type="caution">
    <text evidence="4">The sequence shown here is derived from an EMBL/GenBank/DDBJ whole genome shotgun (WGS) entry which is preliminary data.</text>
</comment>
<feature type="transmembrane region" description="Helical" evidence="2">
    <location>
        <begin position="528"/>
        <end position="548"/>
    </location>
</feature>
<feature type="transmembrane region" description="Helical" evidence="2">
    <location>
        <begin position="119"/>
        <end position="141"/>
    </location>
</feature>
<dbReference type="OrthoDB" id="3256745at2759"/>
<keyword evidence="5" id="KW-1185">Reference proteome</keyword>
<gene>
    <name evidence="4" type="ORF">EW146_g6624</name>
</gene>
<protein>
    <recommendedName>
        <fullName evidence="6">G-protein coupled receptors family 1 profile domain-containing protein</fullName>
    </recommendedName>
</protein>
<sequence length="588" mass="65031">MLPFALKVVWFVLSLLGTASSWAVLIPFAKAVGVTWAPVLYCLAVTVLETTFCLGMIWHMDPYRMPRAFCIAQATVMSFCVYVITGVCACFTICMYSFVLRPKRLSQFSPSPLAWRGKYLLLVVVFPLAALAAYLAVIIKFDAVQPSDDMHCDTTSPLWARLLSYAGVPLLLSIPAFFISCSTAYRLTKLHIQTKRYRYTYNDNPSFTRFPAQCSRMTNRNLNTASRPASIIIPASNMRTLNNMKHATTASQATSLPSTPTRTLEFSSKASQTTLRVASHFEHPALPSPPTLHIPPPSPVLSISTHCSTHRSNTPSPITFAPVPPAPPRRRPSGMLFFVEPSEVSYGYVPTLPDSGVLAYSPIPAEHETTVASPSSPSRAPVVLDVEMEPRRGFHYPLRPSLELSPEYSAARNQLTFGLPTPSDGPGPATQSLKSEVVDEDFEKEDEIDEITLESLGWMHDRTHEDVDGKSVLKEDLEIDEDPEPLASAAMGRSPRSRLSRQSVRPSLNLGPAIWRLTIFKMARADSLLRSFFIIMTLASLSTLIDLSKHRPPSPFGTQHVALLLAAWGPMIVFGASFINQWVSQTRF</sequence>
<keyword evidence="2" id="KW-0812">Transmembrane</keyword>
<proteinExistence type="predicted"/>
<evidence type="ECO:0000313" key="5">
    <source>
        <dbReference type="Proteomes" id="UP000310158"/>
    </source>
</evidence>
<accession>A0A4S4LN26</accession>
<reference evidence="4 5" key="1">
    <citation type="submission" date="2019-02" db="EMBL/GenBank/DDBJ databases">
        <title>Genome sequencing of the rare red list fungi Bondarzewia mesenterica.</title>
        <authorList>
            <person name="Buettner E."/>
            <person name="Kellner H."/>
        </authorList>
    </citation>
    <scope>NUCLEOTIDE SEQUENCE [LARGE SCALE GENOMIC DNA]</scope>
    <source>
        <strain evidence="4 5">DSM 108281</strain>
    </source>
</reference>
<keyword evidence="2" id="KW-0472">Membrane</keyword>
<keyword evidence="2" id="KW-1133">Transmembrane helix</keyword>
<feature type="signal peptide" evidence="3">
    <location>
        <begin position="1"/>
        <end position="21"/>
    </location>
</feature>
<dbReference type="Proteomes" id="UP000310158">
    <property type="component" value="Unassembled WGS sequence"/>
</dbReference>
<feature type="chain" id="PRO_5020893791" description="G-protein coupled receptors family 1 profile domain-containing protein" evidence="3">
    <location>
        <begin position="22"/>
        <end position="588"/>
    </location>
</feature>
<dbReference type="EMBL" id="SGPL01000339">
    <property type="protein sequence ID" value="THH13622.1"/>
    <property type="molecule type" value="Genomic_DNA"/>
</dbReference>
<evidence type="ECO:0008006" key="6">
    <source>
        <dbReference type="Google" id="ProtNLM"/>
    </source>
</evidence>
<feature type="compositionally biased region" description="Polar residues" evidence="1">
    <location>
        <begin position="305"/>
        <end position="317"/>
    </location>
</feature>
<feature type="transmembrane region" description="Helical" evidence="2">
    <location>
        <begin position="162"/>
        <end position="185"/>
    </location>
</feature>
<dbReference type="AlphaFoldDB" id="A0A4S4LN26"/>